<organism evidence="2 3">
    <name type="scientific">Portunus trituberculatus</name>
    <name type="common">Swimming crab</name>
    <name type="synonym">Neptunus trituberculatus</name>
    <dbReference type="NCBI Taxonomy" id="210409"/>
    <lineage>
        <taxon>Eukaryota</taxon>
        <taxon>Metazoa</taxon>
        <taxon>Ecdysozoa</taxon>
        <taxon>Arthropoda</taxon>
        <taxon>Crustacea</taxon>
        <taxon>Multicrustacea</taxon>
        <taxon>Malacostraca</taxon>
        <taxon>Eumalacostraca</taxon>
        <taxon>Eucarida</taxon>
        <taxon>Decapoda</taxon>
        <taxon>Pleocyemata</taxon>
        <taxon>Brachyura</taxon>
        <taxon>Eubrachyura</taxon>
        <taxon>Portunoidea</taxon>
        <taxon>Portunidae</taxon>
        <taxon>Portuninae</taxon>
        <taxon>Portunus</taxon>
    </lineage>
</organism>
<sequence length="174" mass="18563">MSANIANILLVYLPVPPGSPSAASWAVQTEAVLCAVCCVPRQGPDELNQGSGEKCELTITAPHTQRCDSAYSVCWWRGSQCHSQQQDAAEGETAWLQRPQQAAEAGRRLLYGPVYLCGPRGPGSQSHDAPPKDIMSPGASPAAPRPPRHALRPQPVPDAAPITKTCPRCLPSDY</sequence>
<proteinExistence type="predicted"/>
<feature type="region of interest" description="Disordered" evidence="1">
    <location>
        <begin position="121"/>
        <end position="174"/>
    </location>
</feature>
<keyword evidence="3" id="KW-1185">Reference proteome</keyword>
<evidence type="ECO:0000313" key="2">
    <source>
        <dbReference type="EMBL" id="MPC40576.1"/>
    </source>
</evidence>
<name>A0A5B7F5C0_PORTR</name>
<evidence type="ECO:0000313" key="3">
    <source>
        <dbReference type="Proteomes" id="UP000324222"/>
    </source>
</evidence>
<dbReference type="EMBL" id="VSRR010004738">
    <property type="protein sequence ID" value="MPC40576.1"/>
    <property type="molecule type" value="Genomic_DNA"/>
</dbReference>
<dbReference type="AlphaFoldDB" id="A0A5B7F5C0"/>
<evidence type="ECO:0000256" key="1">
    <source>
        <dbReference type="SAM" id="MobiDB-lite"/>
    </source>
</evidence>
<comment type="caution">
    <text evidence="2">The sequence shown here is derived from an EMBL/GenBank/DDBJ whole genome shotgun (WGS) entry which is preliminary data.</text>
</comment>
<protein>
    <submittedName>
        <fullName evidence="2">Uncharacterized protein</fullName>
    </submittedName>
</protein>
<gene>
    <name evidence="2" type="ORF">E2C01_034138</name>
</gene>
<accession>A0A5B7F5C0</accession>
<dbReference type="Proteomes" id="UP000324222">
    <property type="component" value="Unassembled WGS sequence"/>
</dbReference>
<reference evidence="2 3" key="1">
    <citation type="submission" date="2019-05" db="EMBL/GenBank/DDBJ databases">
        <title>Another draft genome of Portunus trituberculatus and its Hox gene families provides insights of decapod evolution.</title>
        <authorList>
            <person name="Jeong J.-H."/>
            <person name="Song I."/>
            <person name="Kim S."/>
            <person name="Choi T."/>
            <person name="Kim D."/>
            <person name="Ryu S."/>
            <person name="Kim W."/>
        </authorList>
    </citation>
    <scope>NUCLEOTIDE SEQUENCE [LARGE SCALE GENOMIC DNA]</scope>
    <source>
        <tissue evidence="2">Muscle</tissue>
    </source>
</reference>